<keyword evidence="3" id="KW-1185">Reference proteome</keyword>
<proteinExistence type="predicted"/>
<evidence type="ECO:0000313" key="2">
    <source>
        <dbReference type="EMBL" id="QDV35789.1"/>
    </source>
</evidence>
<dbReference type="Proteomes" id="UP000317835">
    <property type="component" value="Chromosome"/>
</dbReference>
<gene>
    <name evidence="2" type="ORF">ElP_36970</name>
</gene>
<reference evidence="2 3" key="1">
    <citation type="submission" date="2019-02" db="EMBL/GenBank/DDBJ databases">
        <title>Deep-cultivation of Planctomycetes and their phenomic and genomic characterization uncovers novel biology.</title>
        <authorList>
            <person name="Wiegand S."/>
            <person name="Jogler M."/>
            <person name="Boedeker C."/>
            <person name="Pinto D."/>
            <person name="Vollmers J."/>
            <person name="Rivas-Marin E."/>
            <person name="Kohn T."/>
            <person name="Peeters S.H."/>
            <person name="Heuer A."/>
            <person name="Rast P."/>
            <person name="Oberbeckmann S."/>
            <person name="Bunk B."/>
            <person name="Jeske O."/>
            <person name="Meyerdierks A."/>
            <person name="Storesund J.E."/>
            <person name="Kallscheuer N."/>
            <person name="Luecker S."/>
            <person name="Lage O.M."/>
            <person name="Pohl T."/>
            <person name="Merkel B.J."/>
            <person name="Hornburger P."/>
            <person name="Mueller R.-W."/>
            <person name="Bruemmer F."/>
            <person name="Labrenz M."/>
            <person name="Spormann A.M."/>
            <person name="Op den Camp H."/>
            <person name="Overmann J."/>
            <person name="Amann R."/>
            <person name="Jetten M.S.M."/>
            <person name="Mascher T."/>
            <person name="Medema M.H."/>
            <person name="Devos D.P."/>
            <person name="Kaster A.-K."/>
            <person name="Ovreas L."/>
            <person name="Rohde M."/>
            <person name="Galperin M.Y."/>
            <person name="Jogler C."/>
        </authorList>
    </citation>
    <scope>NUCLEOTIDE SEQUENCE [LARGE SCALE GENOMIC DNA]</scope>
    <source>
        <strain evidence="2 3">ElP</strain>
    </source>
</reference>
<sequence length="269" mass="29953">MPSPFPGMNPFLEQDDAWHDFHERFLPAVAEELGKQLVPNYIVKIDEHVYVHDLAGEPRRFAGRADVAVGPTPGREGTRAGGGVIEAPATLEMPEVDTERLAFVEVRDRRNRELIAVVELLSPSNKRAGRDREQYLAKRGQLLAGDVHYVEIDLIRGGQPMPPGDRPDCSYSVLVSRAERRSRADFWPIGLRDPLPVIPVPVRHPDPDARLDLQQILHRIYDAAGYHYYIYDGRPEPPLAPEDAAWAASLVPSPGPTPNPNPTDPPDLP</sequence>
<dbReference type="RefSeq" id="WP_197446151.1">
    <property type="nucleotide sequence ID" value="NZ_CP036426.1"/>
</dbReference>
<feature type="compositionally biased region" description="Pro residues" evidence="1">
    <location>
        <begin position="253"/>
        <end position="269"/>
    </location>
</feature>
<feature type="region of interest" description="Disordered" evidence="1">
    <location>
        <begin position="247"/>
        <end position="269"/>
    </location>
</feature>
<dbReference type="InterPro" id="IPR025132">
    <property type="entry name" value="DUF4058"/>
</dbReference>
<accession>A0A518H4M1</accession>
<evidence type="ECO:0000256" key="1">
    <source>
        <dbReference type="SAM" id="MobiDB-lite"/>
    </source>
</evidence>
<name>A0A518H4M1_9BACT</name>
<organism evidence="2 3">
    <name type="scientific">Tautonia plasticadhaerens</name>
    <dbReference type="NCBI Taxonomy" id="2527974"/>
    <lineage>
        <taxon>Bacteria</taxon>
        <taxon>Pseudomonadati</taxon>
        <taxon>Planctomycetota</taxon>
        <taxon>Planctomycetia</taxon>
        <taxon>Isosphaerales</taxon>
        <taxon>Isosphaeraceae</taxon>
        <taxon>Tautonia</taxon>
    </lineage>
</organism>
<dbReference type="AlphaFoldDB" id="A0A518H4M1"/>
<evidence type="ECO:0000313" key="3">
    <source>
        <dbReference type="Proteomes" id="UP000317835"/>
    </source>
</evidence>
<dbReference type="KEGG" id="tpla:ElP_36970"/>
<dbReference type="Pfam" id="PF13267">
    <property type="entry name" value="DUF4058"/>
    <property type="match status" value="1"/>
</dbReference>
<dbReference type="EMBL" id="CP036426">
    <property type="protein sequence ID" value="QDV35789.1"/>
    <property type="molecule type" value="Genomic_DNA"/>
</dbReference>
<protein>
    <recommendedName>
        <fullName evidence="4">DUF4058 domain-containing protein</fullName>
    </recommendedName>
</protein>
<evidence type="ECO:0008006" key="4">
    <source>
        <dbReference type="Google" id="ProtNLM"/>
    </source>
</evidence>